<evidence type="ECO:0000256" key="5">
    <source>
        <dbReference type="ARBA" id="ARBA00022801"/>
    </source>
</evidence>
<dbReference type="InterPro" id="IPR003651">
    <property type="entry name" value="Endonuclease3_FeS-loop_motif"/>
</dbReference>
<keyword evidence="12" id="KW-1185">Reference proteome</keyword>
<evidence type="ECO:0000256" key="8">
    <source>
        <dbReference type="ARBA" id="ARBA00023204"/>
    </source>
</evidence>
<keyword evidence="6" id="KW-0408">Iron</keyword>
<dbReference type="GO" id="GO:0046872">
    <property type="term" value="F:metal ion binding"/>
    <property type="evidence" value="ECO:0007669"/>
    <property type="project" value="UniProtKB-KW"/>
</dbReference>
<dbReference type="SMART" id="SM00525">
    <property type="entry name" value="FES"/>
    <property type="match status" value="1"/>
</dbReference>
<evidence type="ECO:0000256" key="6">
    <source>
        <dbReference type="ARBA" id="ARBA00023004"/>
    </source>
</evidence>
<evidence type="ECO:0000256" key="9">
    <source>
        <dbReference type="ARBA" id="ARBA00023295"/>
    </source>
</evidence>
<dbReference type="GO" id="GO:0016798">
    <property type="term" value="F:hydrolase activity, acting on glycosyl bonds"/>
    <property type="evidence" value="ECO:0007669"/>
    <property type="project" value="UniProtKB-KW"/>
</dbReference>
<evidence type="ECO:0000256" key="7">
    <source>
        <dbReference type="ARBA" id="ARBA00023014"/>
    </source>
</evidence>
<dbReference type="InterPro" id="IPR023170">
    <property type="entry name" value="HhH_base_excis_C"/>
</dbReference>
<dbReference type="Gene3D" id="1.10.1670.10">
    <property type="entry name" value="Helix-hairpin-Helix base-excision DNA repair enzymes (C-terminal)"/>
    <property type="match status" value="1"/>
</dbReference>
<dbReference type="GO" id="GO:0140097">
    <property type="term" value="F:catalytic activity, acting on DNA"/>
    <property type="evidence" value="ECO:0007669"/>
    <property type="project" value="UniProtKB-ARBA"/>
</dbReference>
<keyword evidence="8" id="KW-0234">DNA repair</keyword>
<reference evidence="12 13" key="2">
    <citation type="submission" date="2019-06" db="EMBL/GenBank/DDBJ databases">
        <title>Co-occurence of chitin degradation, pigmentation and bioactivity in marine Pseudoalteromonas.</title>
        <authorList>
            <person name="Sonnenschein E.C."/>
            <person name="Bech P.K."/>
        </authorList>
    </citation>
    <scope>NUCLEOTIDE SEQUENCE [LARGE SCALE GENOMIC DNA]</scope>
    <source>
        <strain evidence="13">S3790</strain>
        <strain evidence="12">S3895</strain>
    </source>
</reference>
<gene>
    <name evidence="10" type="ORF">CWC19_18840</name>
    <name evidence="11" type="ORF">CWC20_20475</name>
</gene>
<evidence type="ECO:0000256" key="1">
    <source>
        <dbReference type="ARBA" id="ARBA00001966"/>
    </source>
</evidence>
<keyword evidence="10" id="KW-0255">Endonuclease</keyword>
<evidence type="ECO:0000256" key="2">
    <source>
        <dbReference type="ARBA" id="ARBA00008343"/>
    </source>
</evidence>
<reference evidence="12 13" key="1">
    <citation type="submission" date="2018-01" db="EMBL/GenBank/DDBJ databases">
        <authorList>
            <person name="Paulsen S."/>
            <person name="Gram L.K."/>
        </authorList>
    </citation>
    <scope>NUCLEOTIDE SEQUENCE [LARGE SCALE GENOMIC DNA]</scope>
    <source>
        <strain evidence="10 13">S3790</strain>
        <strain evidence="11 12">S3895</strain>
    </source>
</reference>
<accession>A0A5S3V0L4</accession>
<dbReference type="InterPro" id="IPR004035">
    <property type="entry name" value="Endouclease-III_FeS-bd_BS"/>
</dbReference>
<dbReference type="Pfam" id="PF10576">
    <property type="entry name" value="EndIII_4Fe-2S"/>
    <property type="match status" value="1"/>
</dbReference>
<evidence type="ECO:0000313" key="11">
    <source>
        <dbReference type="EMBL" id="TMO69601.1"/>
    </source>
</evidence>
<comment type="caution">
    <text evidence="10">The sequence shown here is derived from an EMBL/GenBank/DDBJ whole genome shotgun (WGS) entry which is preliminary data.</text>
</comment>
<dbReference type="GO" id="GO:0004519">
    <property type="term" value="F:endonuclease activity"/>
    <property type="evidence" value="ECO:0007669"/>
    <property type="project" value="UniProtKB-KW"/>
</dbReference>
<reference evidence="10" key="3">
    <citation type="submission" date="2019-09" db="EMBL/GenBank/DDBJ databases">
        <title>Co-occurence of chitin degradation, pigmentation and bioactivity in marine Pseudoalteromonas.</title>
        <authorList>
            <person name="Sonnenschein E.C."/>
            <person name="Bech P.K."/>
        </authorList>
    </citation>
    <scope>NUCLEOTIDE SEQUENCE</scope>
    <source>
        <strain evidence="10">S3790</strain>
        <strain evidence="11">S3895</strain>
    </source>
</reference>
<dbReference type="Proteomes" id="UP000307164">
    <property type="component" value="Unassembled WGS sequence"/>
</dbReference>
<dbReference type="AlphaFoldDB" id="A0A5S3V0L4"/>
<protein>
    <submittedName>
        <fullName evidence="10">Endonuclease III</fullName>
    </submittedName>
</protein>
<keyword evidence="9" id="KW-0326">Glycosidase</keyword>
<keyword evidence="7" id="KW-0411">Iron-sulfur</keyword>
<dbReference type="InterPro" id="IPR011257">
    <property type="entry name" value="DNA_glycosylase"/>
</dbReference>
<dbReference type="GO" id="GO:0051539">
    <property type="term" value="F:4 iron, 4 sulfur cluster binding"/>
    <property type="evidence" value="ECO:0007669"/>
    <property type="project" value="InterPro"/>
</dbReference>
<dbReference type="OrthoDB" id="9800977at2"/>
<organism evidence="10 13">
    <name type="scientific">Pseudoalteromonas aurantia</name>
    <dbReference type="NCBI Taxonomy" id="43654"/>
    <lineage>
        <taxon>Bacteria</taxon>
        <taxon>Pseudomonadati</taxon>
        <taxon>Pseudomonadota</taxon>
        <taxon>Gammaproteobacteria</taxon>
        <taxon>Alteromonadales</taxon>
        <taxon>Pseudoalteromonadaceae</taxon>
        <taxon>Pseudoalteromonas</taxon>
    </lineage>
</organism>
<keyword evidence="5" id="KW-0378">Hydrolase</keyword>
<evidence type="ECO:0000313" key="12">
    <source>
        <dbReference type="Proteomes" id="UP000307164"/>
    </source>
</evidence>
<keyword evidence="10" id="KW-0540">Nuclease</keyword>
<keyword evidence="3" id="KW-0479">Metal-binding</keyword>
<dbReference type="SUPFAM" id="SSF48150">
    <property type="entry name" value="DNA-glycosylase"/>
    <property type="match status" value="1"/>
</dbReference>
<proteinExistence type="inferred from homology"/>
<evidence type="ECO:0000256" key="3">
    <source>
        <dbReference type="ARBA" id="ARBA00022723"/>
    </source>
</evidence>
<dbReference type="GO" id="GO:0006281">
    <property type="term" value="P:DNA repair"/>
    <property type="evidence" value="ECO:0007669"/>
    <property type="project" value="UniProtKB-KW"/>
</dbReference>
<dbReference type="Proteomes" id="UP000307217">
    <property type="component" value="Unassembled WGS sequence"/>
</dbReference>
<evidence type="ECO:0000256" key="4">
    <source>
        <dbReference type="ARBA" id="ARBA00022763"/>
    </source>
</evidence>
<evidence type="ECO:0000313" key="10">
    <source>
        <dbReference type="EMBL" id="TMO63773.1"/>
    </source>
</evidence>
<dbReference type="EMBL" id="PNBW01000164">
    <property type="protein sequence ID" value="TMO69601.1"/>
    <property type="molecule type" value="Genomic_DNA"/>
</dbReference>
<keyword evidence="4" id="KW-0227">DNA damage</keyword>
<name>A0A5S3V0L4_9GAMM</name>
<dbReference type="EMBL" id="PNBX01000115">
    <property type="protein sequence ID" value="TMO63773.1"/>
    <property type="molecule type" value="Genomic_DNA"/>
</dbReference>
<dbReference type="PROSITE" id="PS00764">
    <property type="entry name" value="ENDONUCLEASE_III_1"/>
    <property type="match status" value="1"/>
</dbReference>
<sequence>MVEVDGHHWLILYGSYVCTARKPKCSSCLIEDLCEFKKLT</sequence>
<comment type="similarity">
    <text evidence="2">Belongs to the Nth/MutY family.</text>
</comment>
<comment type="cofactor">
    <cofactor evidence="1">
        <name>[4Fe-4S] cluster</name>
        <dbReference type="ChEBI" id="CHEBI:49883"/>
    </cofactor>
</comment>
<evidence type="ECO:0000313" key="13">
    <source>
        <dbReference type="Proteomes" id="UP000307217"/>
    </source>
</evidence>